<name>A0A0B7AXM3_9EUPU</name>
<dbReference type="AlphaFoldDB" id="A0A0B7AXM3"/>
<reference evidence="1" key="1">
    <citation type="submission" date="2014-12" db="EMBL/GenBank/DDBJ databases">
        <title>Insight into the proteome of Arion vulgaris.</title>
        <authorList>
            <person name="Aradska J."/>
            <person name="Bulat T."/>
            <person name="Smidak R."/>
            <person name="Sarate P."/>
            <person name="Gangsoo J."/>
            <person name="Sialana F."/>
            <person name="Bilban M."/>
            <person name="Lubec G."/>
        </authorList>
    </citation>
    <scope>NUCLEOTIDE SEQUENCE</scope>
    <source>
        <tissue evidence="1">Skin</tissue>
    </source>
</reference>
<sequence>MIDIFQATITYWFFSWFPGTVHSIVCHLFLDDFGSLPAMLYGTPLIPIPGRNISCLRSCSHSGLEKTVIKSLFFEDETGDEQVDLRNRILKKP</sequence>
<proteinExistence type="predicted"/>
<accession>A0A0B7AXM3</accession>
<dbReference type="EMBL" id="HACG01037951">
    <property type="protein sequence ID" value="CEK84816.1"/>
    <property type="molecule type" value="Transcribed_RNA"/>
</dbReference>
<organism evidence="1">
    <name type="scientific">Arion vulgaris</name>
    <dbReference type="NCBI Taxonomy" id="1028688"/>
    <lineage>
        <taxon>Eukaryota</taxon>
        <taxon>Metazoa</taxon>
        <taxon>Spiralia</taxon>
        <taxon>Lophotrochozoa</taxon>
        <taxon>Mollusca</taxon>
        <taxon>Gastropoda</taxon>
        <taxon>Heterobranchia</taxon>
        <taxon>Euthyneura</taxon>
        <taxon>Panpulmonata</taxon>
        <taxon>Eupulmonata</taxon>
        <taxon>Stylommatophora</taxon>
        <taxon>Helicina</taxon>
        <taxon>Arionoidea</taxon>
        <taxon>Arionidae</taxon>
        <taxon>Arion</taxon>
    </lineage>
</organism>
<evidence type="ECO:0000313" key="1">
    <source>
        <dbReference type="EMBL" id="CEK84816.1"/>
    </source>
</evidence>
<gene>
    <name evidence="1" type="primary">ORF144664</name>
</gene>
<protein>
    <submittedName>
        <fullName evidence="1">Uncharacterized protein</fullName>
    </submittedName>
</protein>